<gene>
    <name evidence="2" type="ORF">MNB_SV-6-1881</name>
</gene>
<dbReference type="Pfam" id="PF01909">
    <property type="entry name" value="NTP_transf_2"/>
    <property type="match status" value="1"/>
</dbReference>
<accession>A0A1W1C4R8</accession>
<dbReference type="InterPro" id="IPR043519">
    <property type="entry name" value="NT_sf"/>
</dbReference>
<evidence type="ECO:0000259" key="1">
    <source>
        <dbReference type="Pfam" id="PF01909"/>
    </source>
</evidence>
<evidence type="ECO:0000313" key="2">
    <source>
        <dbReference type="EMBL" id="SFV60712.1"/>
    </source>
</evidence>
<organism evidence="2">
    <name type="scientific">hydrothermal vent metagenome</name>
    <dbReference type="NCBI Taxonomy" id="652676"/>
    <lineage>
        <taxon>unclassified sequences</taxon>
        <taxon>metagenomes</taxon>
        <taxon>ecological metagenomes</taxon>
    </lineage>
</organism>
<dbReference type="Gene3D" id="3.30.460.10">
    <property type="entry name" value="Beta Polymerase, domain 2"/>
    <property type="match status" value="1"/>
</dbReference>
<name>A0A1W1C4R8_9ZZZZ</name>
<dbReference type="SUPFAM" id="SSF81301">
    <property type="entry name" value="Nucleotidyltransferase"/>
    <property type="match status" value="1"/>
</dbReference>
<sequence>MQEPKLKLLQQAKKHYVNEGFNIVGFFGSYARGEETAQSDIDFLTRSNFPSMNAY</sequence>
<dbReference type="CDD" id="cd05403">
    <property type="entry name" value="NT_KNTase_like"/>
    <property type="match status" value="1"/>
</dbReference>
<reference evidence="2" key="1">
    <citation type="submission" date="2016-10" db="EMBL/GenBank/DDBJ databases">
        <authorList>
            <person name="de Groot N.N."/>
        </authorList>
    </citation>
    <scope>NUCLEOTIDE SEQUENCE</scope>
</reference>
<proteinExistence type="predicted"/>
<dbReference type="EMBL" id="FPHC01000061">
    <property type="protein sequence ID" value="SFV60712.1"/>
    <property type="molecule type" value="Genomic_DNA"/>
</dbReference>
<dbReference type="AlphaFoldDB" id="A0A1W1C4R8"/>
<dbReference type="GO" id="GO:0016779">
    <property type="term" value="F:nucleotidyltransferase activity"/>
    <property type="evidence" value="ECO:0007669"/>
    <property type="project" value="InterPro"/>
</dbReference>
<protein>
    <recommendedName>
        <fullName evidence="1">Polymerase nucleotidyl transferase domain-containing protein</fullName>
    </recommendedName>
</protein>
<feature type="domain" description="Polymerase nucleotidyl transferase" evidence="1">
    <location>
        <begin position="24"/>
        <end position="50"/>
    </location>
</feature>
<dbReference type="InterPro" id="IPR002934">
    <property type="entry name" value="Polymerase_NTP_transf_dom"/>
</dbReference>